<dbReference type="CDD" id="cd18809">
    <property type="entry name" value="SF1_C_RecD"/>
    <property type="match status" value="1"/>
</dbReference>
<feature type="transmembrane region" description="Helical" evidence="7">
    <location>
        <begin position="171"/>
        <end position="194"/>
    </location>
</feature>
<dbReference type="SUPFAM" id="SSF52540">
    <property type="entry name" value="P-loop containing nucleoside triphosphate hydrolases"/>
    <property type="match status" value="3"/>
</dbReference>
<dbReference type="PANTHER" id="PTHR37937:SF1">
    <property type="entry name" value="CONJUGATIVE TRANSFER: DNA TRANSPORT"/>
    <property type="match status" value="1"/>
</dbReference>
<evidence type="ECO:0000313" key="10">
    <source>
        <dbReference type="EMBL" id="VDO25211.1"/>
    </source>
</evidence>
<proteinExistence type="predicted"/>
<dbReference type="NCBIfam" id="TIGR02686">
    <property type="entry name" value="relax_trwC"/>
    <property type="match status" value="1"/>
</dbReference>
<dbReference type="PANTHER" id="PTHR37937">
    <property type="entry name" value="CONJUGATIVE TRANSFER: DNA TRANSPORT"/>
    <property type="match status" value="1"/>
</dbReference>
<dbReference type="SUPFAM" id="SSF55464">
    <property type="entry name" value="Origin of replication-binding domain, RBD-like"/>
    <property type="match status" value="1"/>
</dbReference>
<evidence type="ECO:0000256" key="2">
    <source>
        <dbReference type="ARBA" id="ARBA00022475"/>
    </source>
</evidence>
<feature type="domain" description="Type IV secretion system coupling protein TraD DNA-binding" evidence="9">
    <location>
        <begin position="234"/>
        <end position="612"/>
    </location>
</feature>
<dbReference type="EMBL" id="UZAG01016018">
    <property type="protein sequence ID" value="VDO25211.1"/>
    <property type="molecule type" value="Genomic_DNA"/>
</dbReference>
<dbReference type="InterPro" id="IPR014059">
    <property type="entry name" value="TraI/TrwC_relax"/>
</dbReference>
<gene>
    <name evidence="10" type="ORF">BTMF_LOCUS7622</name>
</gene>
<dbReference type="InterPro" id="IPR051539">
    <property type="entry name" value="T4SS-coupling_protein"/>
</dbReference>
<keyword evidence="11" id="KW-1185">Reference proteome</keyword>
<dbReference type="CDD" id="cd01127">
    <property type="entry name" value="TrwB_TraG_TraD_VirD4"/>
    <property type="match status" value="1"/>
</dbReference>
<dbReference type="Pfam" id="PF10412">
    <property type="entry name" value="TrwB_AAD_bind"/>
    <property type="match status" value="1"/>
</dbReference>
<dbReference type="InterPro" id="IPR014862">
    <property type="entry name" value="TrwC"/>
</dbReference>
<dbReference type="Pfam" id="PF13604">
    <property type="entry name" value="AAA_30"/>
    <property type="match status" value="1"/>
</dbReference>
<keyword evidence="2" id="KW-1003">Cell membrane</keyword>
<accession>A0A0R3QPD6</accession>
<keyword evidence="5 7" id="KW-0472">Membrane</keyword>
<protein>
    <submittedName>
        <fullName evidence="12">Type VI secretion protein</fullName>
    </submittedName>
</protein>
<evidence type="ECO:0000256" key="3">
    <source>
        <dbReference type="ARBA" id="ARBA00022692"/>
    </source>
</evidence>
<evidence type="ECO:0000313" key="12">
    <source>
        <dbReference type="WBParaSite" id="BTMF_0000957101-mRNA-1"/>
    </source>
</evidence>
<evidence type="ECO:0000256" key="4">
    <source>
        <dbReference type="ARBA" id="ARBA00022989"/>
    </source>
</evidence>
<dbReference type="Proteomes" id="UP000280834">
    <property type="component" value="Unassembled WGS sequence"/>
</dbReference>
<evidence type="ECO:0000256" key="7">
    <source>
        <dbReference type="SAM" id="Phobius"/>
    </source>
</evidence>
<evidence type="ECO:0000313" key="11">
    <source>
        <dbReference type="Proteomes" id="UP000280834"/>
    </source>
</evidence>
<evidence type="ECO:0000259" key="9">
    <source>
        <dbReference type="Pfam" id="PF10412"/>
    </source>
</evidence>
<dbReference type="NCBIfam" id="NF041492">
    <property type="entry name" value="MobF"/>
    <property type="match status" value="1"/>
</dbReference>
<reference evidence="10 11" key="2">
    <citation type="submission" date="2018-11" db="EMBL/GenBank/DDBJ databases">
        <authorList>
            <consortium name="Pathogen Informatics"/>
        </authorList>
    </citation>
    <scope>NUCLEOTIDE SEQUENCE [LARGE SCALE GENOMIC DNA]</scope>
</reference>
<comment type="subcellular location">
    <subcellularLocation>
        <location evidence="1">Cell membrane</location>
        <topology evidence="1">Multi-pass membrane protein</topology>
    </subcellularLocation>
</comment>
<keyword evidence="3 7" id="KW-0812">Transmembrane</keyword>
<dbReference type="GO" id="GO:0005886">
    <property type="term" value="C:plasma membrane"/>
    <property type="evidence" value="ECO:0007669"/>
    <property type="project" value="UniProtKB-SubCell"/>
</dbReference>
<evidence type="ECO:0000256" key="5">
    <source>
        <dbReference type="ARBA" id="ARBA00023136"/>
    </source>
</evidence>
<dbReference type="Pfam" id="PF08751">
    <property type="entry name" value="TrwC"/>
    <property type="match status" value="1"/>
</dbReference>
<feature type="region of interest" description="Disordered" evidence="6">
    <location>
        <begin position="1602"/>
        <end position="1631"/>
    </location>
</feature>
<dbReference type="InterPro" id="IPR019476">
    <property type="entry name" value="T4SS_TraD_DNA-bd"/>
</dbReference>
<dbReference type="Gene3D" id="3.40.50.300">
    <property type="entry name" value="P-loop containing nucleotide triphosphate hydrolases"/>
    <property type="match status" value="4"/>
</dbReference>
<sequence>MASIVSIKFNDEETEILGRAHAASGVPGLSSHIKQVYFDAVRLQVDVLQGIRGDLDRIAANVERLREHQAEAAERGAVGRGIRGSGRDDDTDLLLSILCGLYVMVRKVGSEGREAMYVNHRTPDNTLRSWLALGVVVVILAGWVANVALYFRVPLNLFAQGLWHAAKQTPFLPWLWIGPTIGLVVGVGAFIFCVRRYANHFGGSVFVSRLRGPRMVSQALLAGTTRGRAGQHALRFAGIPIPREVENTQFFVGGSTGTGKSVCISEYVGSAMAREDRIICVDPDGASMRYFWRPGDMVLNPFDRRSQGWSIFNEIRTSFDCEQYAISLIPRSPSTEQETWNSMGRTIVSETLTVLLRQGAGTTERLVHWLTTASNDDLKALLAGTPAAGCFHGAPETLASIRTVLTQYITPHKYLPSGDFSFRDWLDNGKGSLWITWREDMLQALKPLISCWTDVTCASVLSMPEDANRRMHLICDELDSLEKLNYLIDAATKGRKKGLRIVAGVQSLAQLNDIYGRDDALTLRNCFRSSLLCGIGELDTYTAEEFSRGLGEHTVLRRAPSVSVGTAGGKGTLSHRQDTERLVSPAEFHLLPNLTGYVKLAGDYPISRVSMKYCQRPLVAPPMLMAEGFNDRPQQTNLLFSATAQTQAFVADATRAGHYFESSDDYYGKEGHRGDWIGSAVVSLGLEGATAVERAVFQDLLEGRLPDGKQLRVNRTHASADRKGIDFTFSAPKSVSIQALVQEDARIIVAHDTAVKKSLELMQEFAATRKKERGLSFRERTGNLVAATFRHELSRAQDPQLHTHAIVMNMTRRSDGQWRALSNEDLLRNVKMVGAFYRATLAEELKKIGFELRETRKGGWELAHISDAVIRHFSQRSREIEDLLASRGQARETATTAQKQVITLATRRKKTENDRAWLREHWRQTAREAGLDLQARGPLQGDVLPTPSSAARLVRAVREKLTGSSTTRRAANDAIDFAIAHLAERQGIFSRAELLEVAYGRAATRTTTVETARSLNISAGELARDPKANQFKGHDDFEKLTRASWIALTMTTRGQPQAQAGAVVDAAIARGALVPSEPRFATPQARRSEIRILGIEKAGRGTVPAVASIDNVTAMLAASNLNAGQRDAVSMVLTARDRFVGIQGLAGTGKSHMLAKAVEGIKAETTRLSGPRGYRVIGLAPYASQNEALALLGMESQTLASFLARVGQHRSLDAKSIVFLDEAGVVPAHQLENLMAIVERQGARLVLCGDRRQTHAVEAGKPFEQLQDAGMTKAFLTEIKRQKNEAIKAAVVHAANNEVPKAVEVLKPQVVEVRHDLMRYERLARTYVQLPQAERRETLIVAGTNDARRAINALVREGLALPNGHQVEVLNNVDMTRAELKSAQSYEAGQIVIPQRTYGASLIKDEQLTVVSHDVRTNTLAVQRENGQQVRFDPMVNTMLRLYERDVVDLAPGDWVRVTSNNRSLGIFNGERYEVLAVDAKNVTLKGGEANVMLDRSRPLHLQHGYASTIHSAQGLTKNRVLVEANTKSLTSNRAVFYVAISRPRHDITLFTDDASNLAAAMSRELKKYAALELRDAKNERVVLEAKTTRSRQAILAQTLRKAGRSQGAAGPMAARTSDPQRASGAISRGR</sequence>
<organism evidence="12">
    <name type="scientific">Brugia timori</name>
    <dbReference type="NCBI Taxonomy" id="42155"/>
    <lineage>
        <taxon>Eukaryota</taxon>
        <taxon>Metazoa</taxon>
        <taxon>Ecdysozoa</taxon>
        <taxon>Nematoda</taxon>
        <taxon>Chromadorea</taxon>
        <taxon>Rhabditida</taxon>
        <taxon>Spirurina</taxon>
        <taxon>Spiruromorpha</taxon>
        <taxon>Filarioidea</taxon>
        <taxon>Onchocercidae</taxon>
        <taxon>Brugia</taxon>
    </lineage>
</organism>
<keyword evidence="4 7" id="KW-1133">Transmembrane helix</keyword>
<feature type="domain" description="TrwC relaxase" evidence="8">
    <location>
        <begin position="655"/>
        <end position="928"/>
    </location>
</feature>
<evidence type="ECO:0000256" key="6">
    <source>
        <dbReference type="SAM" id="MobiDB-lite"/>
    </source>
</evidence>
<feature type="transmembrane region" description="Helical" evidence="7">
    <location>
        <begin position="130"/>
        <end position="151"/>
    </location>
</feature>
<evidence type="ECO:0000256" key="1">
    <source>
        <dbReference type="ARBA" id="ARBA00004651"/>
    </source>
</evidence>
<dbReference type="WBParaSite" id="BTMF_0000957101-mRNA-1">
    <property type="protein sequence ID" value="BTMF_0000957101-mRNA-1"/>
    <property type="gene ID" value="BTMF_0000957101"/>
</dbReference>
<evidence type="ECO:0000259" key="8">
    <source>
        <dbReference type="Pfam" id="PF08751"/>
    </source>
</evidence>
<reference evidence="12" key="1">
    <citation type="submission" date="2017-02" db="UniProtKB">
        <authorList>
            <consortium name="WormBaseParasite"/>
        </authorList>
    </citation>
    <scope>IDENTIFICATION</scope>
</reference>
<dbReference type="InterPro" id="IPR027417">
    <property type="entry name" value="P-loop_NTPase"/>
</dbReference>
<name>A0A0R3QPD6_9BILA</name>